<dbReference type="Proteomes" id="UP001609176">
    <property type="component" value="Unassembled WGS sequence"/>
</dbReference>
<protein>
    <submittedName>
        <fullName evidence="3">DUF6247 family protein</fullName>
    </submittedName>
</protein>
<evidence type="ECO:0000313" key="4">
    <source>
        <dbReference type="Proteomes" id="UP001609176"/>
    </source>
</evidence>
<evidence type="ECO:0000313" key="2">
    <source>
        <dbReference type="EMBL" id="MFH5230310.1"/>
    </source>
</evidence>
<evidence type="ECO:0000313" key="5">
    <source>
        <dbReference type="Proteomes" id="UP001609219"/>
    </source>
</evidence>
<feature type="region of interest" description="Disordered" evidence="1">
    <location>
        <begin position="74"/>
        <end position="94"/>
    </location>
</feature>
<accession>A0ABW7KI14</accession>
<organism evidence="3 4">
    <name type="scientific">Antrihabitans spumae</name>
    <dbReference type="NCBI Taxonomy" id="3373370"/>
    <lineage>
        <taxon>Bacteria</taxon>
        <taxon>Bacillati</taxon>
        <taxon>Actinomycetota</taxon>
        <taxon>Actinomycetes</taxon>
        <taxon>Mycobacteriales</taxon>
        <taxon>Nocardiaceae</taxon>
        <taxon>Antrihabitans</taxon>
    </lineage>
</organism>
<comment type="caution">
    <text evidence="3">The sequence shown here is derived from an EMBL/GenBank/DDBJ whole genome shotgun (WGS) entry which is preliminary data.</text>
</comment>
<proteinExistence type="predicted"/>
<sequence>MTAEPLPLQPDPDDPAQILAVLPNRWHSQFLAEYRSGLDAAREVGRWPQLRALLHRWRLRATAYADPGFDAAAEAARNPHPEDLVPLPGWTDRQ</sequence>
<dbReference type="RefSeq" id="WP_395124163.1">
    <property type="nucleotide sequence ID" value="NZ_JBIMSN010000072.1"/>
</dbReference>
<dbReference type="EMBL" id="JBIMSN010000072">
    <property type="protein sequence ID" value="MFH5230310.1"/>
    <property type="molecule type" value="Genomic_DNA"/>
</dbReference>
<dbReference type="EMBL" id="JBIMSP010000011">
    <property type="protein sequence ID" value="MFH5242100.1"/>
    <property type="molecule type" value="Genomic_DNA"/>
</dbReference>
<dbReference type="Proteomes" id="UP001609219">
    <property type="component" value="Unassembled WGS sequence"/>
</dbReference>
<keyword evidence="5" id="KW-1185">Reference proteome</keyword>
<reference evidence="4 5" key="1">
    <citation type="submission" date="2024-10" db="EMBL/GenBank/DDBJ databases">
        <authorList>
            <person name="Riesco R."/>
        </authorList>
    </citation>
    <scope>NUCLEOTIDE SEQUENCE [LARGE SCALE GENOMIC DNA]</scope>
    <source>
        <strain evidence="3 4">NCIMB 15448</strain>
        <strain evidence="2 5">NCIMB 15450</strain>
    </source>
</reference>
<dbReference type="InterPro" id="IPR046214">
    <property type="entry name" value="DUF6247"/>
</dbReference>
<evidence type="ECO:0000313" key="3">
    <source>
        <dbReference type="EMBL" id="MFH5242100.1"/>
    </source>
</evidence>
<gene>
    <name evidence="3" type="ORF">ACHIPV_09410</name>
    <name evidence="2" type="ORF">ACHIRB_17260</name>
</gene>
<name>A0ABW7KI14_9NOCA</name>
<dbReference type="Pfam" id="PF19760">
    <property type="entry name" value="DUF6247"/>
    <property type="match status" value="1"/>
</dbReference>
<evidence type="ECO:0000256" key="1">
    <source>
        <dbReference type="SAM" id="MobiDB-lite"/>
    </source>
</evidence>